<evidence type="ECO:0008006" key="3">
    <source>
        <dbReference type="Google" id="ProtNLM"/>
    </source>
</evidence>
<dbReference type="EMBL" id="CP138333">
    <property type="protein sequence ID" value="WZX29642.1"/>
    <property type="molecule type" value="Genomic_DNA"/>
</dbReference>
<dbReference type="RefSeq" id="WP_342388195.1">
    <property type="nucleotide sequence ID" value="NZ_CP138333.2"/>
</dbReference>
<name>A0ABZ3CIM6_9STAP</name>
<gene>
    <name evidence="1" type="ORF">RQP18_00265</name>
</gene>
<evidence type="ECO:0000313" key="1">
    <source>
        <dbReference type="EMBL" id="WZX29642.1"/>
    </source>
</evidence>
<reference evidence="2" key="1">
    <citation type="submission" date="2023-10" db="EMBL/GenBank/DDBJ databases">
        <title>Genome analysis and identification of Salinococcus sp. Bachu38 nov., a PGPR from the rhizosphere of Tamarix.</title>
        <authorList>
            <person name="Liang Z."/>
            <person name="Zhang X."/>
            <person name="Jia J."/>
            <person name="Chen X."/>
            <person name="Wang Y."/>
            <person name="Wang Q."/>
            <person name="Wang R."/>
        </authorList>
    </citation>
    <scope>NUCLEOTIDE SEQUENCE [LARGE SCALE GENOMIC DNA]</scope>
    <source>
        <strain evidence="2">Bachu38</strain>
    </source>
</reference>
<dbReference type="Proteomes" id="UP001455384">
    <property type="component" value="Chromosome"/>
</dbReference>
<accession>A0ABZ3CIM6</accession>
<protein>
    <recommendedName>
        <fullName evidence="3">Lipoprotein</fullName>
    </recommendedName>
</protein>
<sequence>MRIRDILIGIVVVVLAGCGSATNTMKTAEVSENEKQLISALSEETFVYEVEHADLEKPYLNIWIEEYVYGEKQEEYLMRHSTERTDETGSGSDEGRLYFSLQDQNNDRKSIKIIHMDNGVYSISELDAVFGEEVDMENMSRTSSTEIGESVDFSDEAEVVIGVMQYFDNASEVRGVVPEALNKGNVRAEDLFEENPVSYLIKVQFSSEPHS</sequence>
<keyword evidence="2" id="KW-1185">Reference proteome</keyword>
<dbReference type="PROSITE" id="PS51257">
    <property type="entry name" value="PROKAR_LIPOPROTEIN"/>
    <property type="match status" value="1"/>
</dbReference>
<proteinExistence type="predicted"/>
<organism evidence="1 2">
    <name type="scientific">Salinicoccus bachuensis</name>
    <dbReference type="NCBI Taxonomy" id="3136731"/>
    <lineage>
        <taxon>Bacteria</taxon>
        <taxon>Bacillati</taxon>
        <taxon>Bacillota</taxon>
        <taxon>Bacilli</taxon>
        <taxon>Bacillales</taxon>
        <taxon>Staphylococcaceae</taxon>
        <taxon>Salinicoccus</taxon>
    </lineage>
</organism>
<evidence type="ECO:0000313" key="2">
    <source>
        <dbReference type="Proteomes" id="UP001455384"/>
    </source>
</evidence>